<dbReference type="HOGENOM" id="CLU_008455_8_4_1"/>
<feature type="transmembrane region" description="Helical" evidence="6">
    <location>
        <begin position="390"/>
        <end position="416"/>
    </location>
</feature>
<feature type="transmembrane region" description="Helical" evidence="6">
    <location>
        <begin position="274"/>
        <end position="300"/>
    </location>
</feature>
<reference evidence="9" key="1">
    <citation type="journal article" date="2013" name="Genome Announc.">
        <title>Draft genome sequence of Pseudozyma brasiliensis sp. nov. strain GHG001, a high producer of endo-1,4-xylanase isolated from an insect pest of sugarcane.</title>
        <authorList>
            <person name="Oliveira J.V.D.C."/>
            <person name="dos Santos R.A.C."/>
            <person name="Borges T.A."/>
            <person name="Riano-Pachon D.M."/>
            <person name="Goldman G.H."/>
        </authorList>
    </citation>
    <scope>NUCLEOTIDE SEQUENCE [LARGE SCALE GENOMIC DNA]</scope>
    <source>
        <strain evidence="9">GHG001</strain>
    </source>
</reference>
<evidence type="ECO:0000256" key="6">
    <source>
        <dbReference type="SAM" id="Phobius"/>
    </source>
</evidence>
<name>V5EV64_KALBG</name>
<keyword evidence="2" id="KW-0813">Transport</keyword>
<comment type="subcellular location">
    <subcellularLocation>
        <location evidence="1">Membrane</location>
        <topology evidence="1">Multi-pass membrane protein</topology>
    </subcellularLocation>
</comment>
<dbReference type="GO" id="GO:0005886">
    <property type="term" value="C:plasma membrane"/>
    <property type="evidence" value="ECO:0007669"/>
    <property type="project" value="TreeGrafter"/>
</dbReference>
<dbReference type="OMA" id="AYCCTFL"/>
<dbReference type="OrthoDB" id="440553at2759"/>
<dbReference type="PROSITE" id="PS50850">
    <property type="entry name" value="MFS"/>
    <property type="match status" value="1"/>
</dbReference>
<keyword evidence="9" id="KW-1185">Reference proteome</keyword>
<dbReference type="InterPro" id="IPR020846">
    <property type="entry name" value="MFS_dom"/>
</dbReference>
<evidence type="ECO:0000256" key="3">
    <source>
        <dbReference type="ARBA" id="ARBA00022692"/>
    </source>
</evidence>
<evidence type="ECO:0000313" key="8">
    <source>
        <dbReference type="EMBL" id="EST07098.1"/>
    </source>
</evidence>
<feature type="transmembrane region" description="Helical" evidence="6">
    <location>
        <begin position="68"/>
        <end position="87"/>
    </location>
</feature>
<evidence type="ECO:0000256" key="5">
    <source>
        <dbReference type="ARBA" id="ARBA00023136"/>
    </source>
</evidence>
<feature type="transmembrane region" description="Helical" evidence="6">
    <location>
        <begin position="188"/>
        <end position="207"/>
    </location>
</feature>
<dbReference type="Gene3D" id="1.20.1720.10">
    <property type="entry name" value="Multidrug resistance protein D"/>
    <property type="match status" value="1"/>
</dbReference>
<dbReference type="Gene3D" id="1.20.1250.20">
    <property type="entry name" value="MFS general substrate transporter like domains"/>
    <property type="match status" value="1"/>
</dbReference>
<dbReference type="eggNOG" id="KOG0255">
    <property type="taxonomic scope" value="Eukaryota"/>
</dbReference>
<keyword evidence="5 6" id="KW-0472">Membrane</keyword>
<gene>
    <name evidence="8" type="ORF">PSEUBRA_SCAF21g03358</name>
</gene>
<dbReference type="PANTHER" id="PTHR23502:SF151">
    <property type="entry name" value="MAJOR FACILITATOR SUPERFAMILY (MFS) PROFILE DOMAIN-CONTAINING PROTEIN"/>
    <property type="match status" value="1"/>
</dbReference>
<evidence type="ECO:0000256" key="2">
    <source>
        <dbReference type="ARBA" id="ARBA00022448"/>
    </source>
</evidence>
<evidence type="ECO:0000256" key="4">
    <source>
        <dbReference type="ARBA" id="ARBA00022989"/>
    </source>
</evidence>
<protein>
    <recommendedName>
        <fullName evidence="7">Major facilitator superfamily (MFS) profile domain-containing protein</fullName>
    </recommendedName>
</protein>
<dbReference type="GO" id="GO:0022857">
    <property type="term" value="F:transmembrane transporter activity"/>
    <property type="evidence" value="ECO:0007669"/>
    <property type="project" value="InterPro"/>
</dbReference>
<dbReference type="Pfam" id="PF07690">
    <property type="entry name" value="MFS_1"/>
    <property type="match status" value="1"/>
</dbReference>
<feature type="transmembrane region" description="Helical" evidence="6">
    <location>
        <begin position="30"/>
        <end position="52"/>
    </location>
</feature>
<feature type="transmembrane region" description="Helical" evidence="6">
    <location>
        <begin position="455"/>
        <end position="476"/>
    </location>
</feature>
<dbReference type="SUPFAM" id="SSF103473">
    <property type="entry name" value="MFS general substrate transporter"/>
    <property type="match status" value="1"/>
</dbReference>
<keyword evidence="3 6" id="KW-0812">Transmembrane</keyword>
<feature type="domain" description="Major facilitator superfamily (MFS) profile" evidence="7">
    <location>
        <begin position="33"/>
        <end position="480"/>
    </location>
</feature>
<dbReference type="RefSeq" id="XP_016292087.1">
    <property type="nucleotide sequence ID" value="XM_016436402.1"/>
</dbReference>
<keyword evidence="4 6" id="KW-1133">Transmembrane helix</keyword>
<feature type="transmembrane region" description="Helical" evidence="6">
    <location>
        <begin position="156"/>
        <end position="176"/>
    </location>
</feature>
<dbReference type="Proteomes" id="UP000019377">
    <property type="component" value="Unassembled WGS sequence"/>
</dbReference>
<dbReference type="PANTHER" id="PTHR23502">
    <property type="entry name" value="MAJOR FACILITATOR SUPERFAMILY"/>
    <property type="match status" value="1"/>
</dbReference>
<sequence length="482" mass="51676">MESTHSDTPRQSLDDTKVKYDYTIFSKSKVAIIVALASWSASFSGISSNIYFPSIAAISRDLEVTPELVNLTVTLYLIFQGLSPSVWAPLSDTKGRRTVILITFVIYFGANVGLALTRSFAQLAVLRAVQSSASASSVAIGAAIVGDVVDRRDRGGYMGFFNAASLLATAVGPVIGGAMAETLGWRSIFWFLVAFGGAFLLCAVVILPETMRNIVGNGSNAPKGLARAPAHRLWVPKELEQPALDDVSLRGTSSTQFSFTHIFKPILLLRNTSVLVSATYASLHYAIWQMSITAAATFFADRYGLDELQVGLTYLSNGGGCIIGTLLAGRLLDWTYRRAQRPTKSGAAPSIDDDKVNLVSARLGTAWTFSLIESAAVLIFGWSIDRQLPLAVPVVFVFFISSGTIASMTAVQTFLVDSFPTQSASASATLNLVRCLMAAAGTSAILPMVNGMTAGWAFTFLTLLMLFSNLAVVFLIHRKPTT</sequence>
<dbReference type="AlphaFoldDB" id="V5EV64"/>
<organism evidence="8 9">
    <name type="scientific">Kalmanozyma brasiliensis (strain GHG001)</name>
    <name type="common">Yeast</name>
    <name type="synonym">Pseudozyma brasiliensis</name>
    <dbReference type="NCBI Taxonomy" id="1365824"/>
    <lineage>
        <taxon>Eukaryota</taxon>
        <taxon>Fungi</taxon>
        <taxon>Dikarya</taxon>
        <taxon>Basidiomycota</taxon>
        <taxon>Ustilaginomycotina</taxon>
        <taxon>Ustilaginomycetes</taxon>
        <taxon>Ustilaginales</taxon>
        <taxon>Ustilaginaceae</taxon>
        <taxon>Kalmanozyma</taxon>
    </lineage>
</organism>
<feature type="transmembrane region" description="Helical" evidence="6">
    <location>
        <begin position="99"/>
        <end position="116"/>
    </location>
</feature>
<feature type="transmembrane region" description="Helical" evidence="6">
    <location>
        <begin position="128"/>
        <end position="149"/>
    </location>
</feature>
<evidence type="ECO:0000313" key="9">
    <source>
        <dbReference type="Proteomes" id="UP000019377"/>
    </source>
</evidence>
<dbReference type="STRING" id="1365824.V5EV64"/>
<dbReference type="FunFam" id="1.20.1720.10:FF:000009">
    <property type="entry name" value="MFS multidrug transporter"/>
    <property type="match status" value="1"/>
</dbReference>
<evidence type="ECO:0000256" key="1">
    <source>
        <dbReference type="ARBA" id="ARBA00004141"/>
    </source>
</evidence>
<dbReference type="InterPro" id="IPR011701">
    <property type="entry name" value="MFS"/>
</dbReference>
<proteinExistence type="predicted"/>
<feature type="transmembrane region" description="Helical" evidence="6">
    <location>
        <begin position="312"/>
        <end position="332"/>
    </location>
</feature>
<dbReference type="GeneID" id="27419040"/>
<accession>V5EV64</accession>
<dbReference type="EMBL" id="KI545864">
    <property type="protein sequence ID" value="EST07098.1"/>
    <property type="molecule type" value="Genomic_DNA"/>
</dbReference>
<dbReference type="InterPro" id="IPR036259">
    <property type="entry name" value="MFS_trans_sf"/>
</dbReference>
<evidence type="ECO:0000259" key="7">
    <source>
        <dbReference type="PROSITE" id="PS50850"/>
    </source>
</evidence>